<dbReference type="Proteomes" id="UP000078387">
    <property type="component" value="Unassembled WGS sequence"/>
</dbReference>
<dbReference type="InterPro" id="IPR036249">
    <property type="entry name" value="Thioredoxin-like_sf"/>
</dbReference>
<comment type="caution">
    <text evidence="3">The sequence shown here is derived from an EMBL/GenBank/DDBJ whole genome shotgun (WGS) entry which is preliminary data.</text>
</comment>
<dbReference type="PANTHER" id="PTHR45672">
    <property type="entry name" value="PROTEIN DISULFIDE-ISOMERASE C17H9.14C-RELATED"/>
    <property type="match status" value="1"/>
</dbReference>
<organism evidence="3 4">
    <name type="scientific">Entamoeba histolytica</name>
    <dbReference type="NCBI Taxonomy" id="5759"/>
    <lineage>
        <taxon>Eukaryota</taxon>
        <taxon>Amoebozoa</taxon>
        <taxon>Evosea</taxon>
        <taxon>Archamoebae</taxon>
        <taxon>Mastigamoebida</taxon>
        <taxon>Entamoebidae</taxon>
        <taxon>Entamoeba</taxon>
    </lineage>
</organism>
<dbReference type="VEuPathDB" id="AmoebaDB:EHI7A_083690"/>
<dbReference type="CDD" id="cd02961">
    <property type="entry name" value="PDI_a_family"/>
    <property type="match status" value="1"/>
</dbReference>
<dbReference type="SUPFAM" id="SSF52833">
    <property type="entry name" value="Thioredoxin-like"/>
    <property type="match status" value="2"/>
</dbReference>
<evidence type="ECO:0000313" key="4">
    <source>
        <dbReference type="Proteomes" id="UP000078387"/>
    </source>
</evidence>
<dbReference type="eggNOG" id="KOG0191">
    <property type="taxonomic scope" value="Eukaryota"/>
</dbReference>
<dbReference type="SUPFAM" id="SSF47933">
    <property type="entry name" value="ERP29 C domain-like"/>
    <property type="match status" value="1"/>
</dbReference>
<dbReference type="AlphaFoldDB" id="A0A175JP21"/>
<dbReference type="Pfam" id="PF00085">
    <property type="entry name" value="Thioredoxin"/>
    <property type="match status" value="2"/>
</dbReference>
<dbReference type="GO" id="GO:0006457">
    <property type="term" value="P:protein folding"/>
    <property type="evidence" value="ECO:0007669"/>
    <property type="project" value="TreeGrafter"/>
</dbReference>
<name>A0A175JP21_ENTHI</name>
<accession>A0A175JP21</accession>
<feature type="signal peptide" evidence="1">
    <location>
        <begin position="1"/>
        <end position="18"/>
    </location>
</feature>
<gene>
    <name evidence="3" type="ORF">CL6EHI_027550</name>
</gene>
<dbReference type="EMBL" id="BDEQ01000001">
    <property type="protein sequence ID" value="GAT95208.1"/>
    <property type="molecule type" value="Genomic_DNA"/>
</dbReference>
<proteinExistence type="predicted"/>
<sequence length="329" mass="38460">MICVLFLIYLSYGEVISGTPETFTQLTKNMSFVKFYAPWCSHCIALQPVFEALADEYKSKMNFIEINCVKYEEFCLDKGIRSFPELRMYENGIKISEYEGPRDLTNLGRFIRGEKIGKPESRVLELTASNFSAVVDDETKNVVVKFYVPWCNICKSIQSKYERLIDIYKNEKDVIIAQMDCSEQQNKVICSGKFGIHGYPTITFFPKDFKYGKDFMYEHEVHVYVNRINKEFNYFRMENGQLNKYAGRIPKIDKLLQQISNTTQLKEVKEKIKQLDIHNNYMPILSKILTEGKGFVHERIESLKNKIQATTGEEQDKAIIEYNVLEQFK</sequence>
<feature type="domain" description="Thioredoxin" evidence="2">
    <location>
        <begin position="1"/>
        <end position="116"/>
    </location>
</feature>
<dbReference type="InterPro" id="IPR051063">
    <property type="entry name" value="PDI"/>
</dbReference>
<dbReference type="PROSITE" id="PS51352">
    <property type="entry name" value="THIOREDOXIN_2"/>
    <property type="match status" value="2"/>
</dbReference>
<evidence type="ECO:0000313" key="3">
    <source>
        <dbReference type="EMBL" id="GAT95208.1"/>
    </source>
</evidence>
<reference evidence="3 4" key="1">
    <citation type="submission" date="2016-05" db="EMBL/GenBank/DDBJ databases">
        <title>First whole genome sequencing of Entamoeba histolytica HM1:IMSS-clone-6.</title>
        <authorList>
            <person name="Mukherjee Avik.K."/>
            <person name="Izumyama S."/>
            <person name="Nakada-Tsukui K."/>
            <person name="Nozaki T."/>
        </authorList>
    </citation>
    <scope>NUCLEOTIDE SEQUENCE [LARGE SCALE GENOMIC DNA]</scope>
    <source>
        <strain evidence="3 4">HM1:IMSS clone 6</strain>
    </source>
</reference>
<dbReference type="VEuPathDB" id="AmoebaDB:EHI5A_071720"/>
<dbReference type="InterPro" id="IPR036356">
    <property type="entry name" value="ERp29_C_sf"/>
</dbReference>
<dbReference type="GO" id="GO:0003756">
    <property type="term" value="F:protein disulfide isomerase activity"/>
    <property type="evidence" value="ECO:0007669"/>
    <property type="project" value="TreeGrafter"/>
</dbReference>
<evidence type="ECO:0000256" key="1">
    <source>
        <dbReference type="SAM" id="SignalP"/>
    </source>
</evidence>
<feature type="chain" id="PRO_5008039927" evidence="1">
    <location>
        <begin position="19"/>
        <end position="329"/>
    </location>
</feature>
<dbReference type="Gene3D" id="3.40.30.10">
    <property type="entry name" value="Glutaredoxin"/>
    <property type="match status" value="2"/>
</dbReference>
<keyword evidence="1" id="KW-0732">Signal</keyword>
<dbReference type="VEuPathDB" id="AmoebaDB:KM1_143190"/>
<dbReference type="InterPro" id="IPR013766">
    <property type="entry name" value="Thioredoxin_domain"/>
</dbReference>
<evidence type="ECO:0000259" key="2">
    <source>
        <dbReference type="PROSITE" id="PS51352"/>
    </source>
</evidence>
<dbReference type="PANTHER" id="PTHR45672:SF11">
    <property type="entry name" value="PROTEIN DISULFIDE-ISOMERASE C17H9.14C"/>
    <property type="match status" value="1"/>
</dbReference>
<feature type="domain" description="Thioredoxin" evidence="2">
    <location>
        <begin position="122"/>
        <end position="277"/>
    </location>
</feature>
<dbReference type="GO" id="GO:0005783">
    <property type="term" value="C:endoplasmic reticulum"/>
    <property type="evidence" value="ECO:0007669"/>
    <property type="project" value="TreeGrafter"/>
</dbReference>
<protein>
    <submittedName>
        <fullName evidence="3">Thioredoxin putative</fullName>
    </submittedName>
</protein>
<dbReference type="VEuPathDB" id="AmoebaDB:EHI_027550"/>
<dbReference type="VEuPathDB" id="AmoebaDB:EHI8A_085480"/>